<reference evidence="3 4" key="1">
    <citation type="submission" date="2018-12" db="EMBL/GenBank/DDBJ databases">
        <title>A novel vanA-carrying plasmid in a clinical isolate of Enterococcus avium.</title>
        <authorList>
            <person name="Bernasconi O.J."/>
            <person name="Luzzaro F."/>
            <person name="Endimiani A."/>
        </authorList>
    </citation>
    <scope>NUCLEOTIDE SEQUENCE [LARGE SCALE GENOMIC DNA]</scope>
    <source>
        <strain evidence="3 4">LC0559/18</strain>
    </source>
</reference>
<comment type="caution">
    <text evidence="1">The sequence shown here is derived from an EMBL/GenBank/DDBJ whole genome shotgun (WGS) entry which is preliminary data.</text>
</comment>
<evidence type="ECO:0000313" key="5">
    <source>
        <dbReference type="Proteomes" id="UP001260773"/>
    </source>
</evidence>
<protein>
    <submittedName>
        <fullName evidence="1">YdeI/OmpD-associated family protein</fullName>
    </submittedName>
</protein>
<dbReference type="RefSeq" id="WP_048721280.1">
    <property type="nucleotide sequence ID" value="NZ_JADPDV010000008.1"/>
</dbReference>
<dbReference type="Proteomes" id="UP001264335">
    <property type="component" value="Unassembled WGS sequence"/>
</dbReference>
<proteinExistence type="predicted"/>
<accession>A0A2N8PRQ5</accession>
<dbReference type="EMBL" id="JARPWH010000037">
    <property type="protein sequence ID" value="MDT2402996.1"/>
    <property type="molecule type" value="Genomic_DNA"/>
</dbReference>
<dbReference type="Proteomes" id="UP000288388">
    <property type="component" value="Unassembled WGS sequence"/>
</dbReference>
<evidence type="ECO:0000313" key="2">
    <source>
        <dbReference type="EMBL" id="MDT2514937.1"/>
    </source>
</evidence>
<evidence type="ECO:0000313" key="6">
    <source>
        <dbReference type="Proteomes" id="UP001264335"/>
    </source>
</evidence>
<organism evidence="1 5">
    <name type="scientific">Enterococcus avium</name>
    <name type="common">Streptococcus avium</name>
    <dbReference type="NCBI Taxonomy" id="33945"/>
    <lineage>
        <taxon>Bacteria</taxon>
        <taxon>Bacillati</taxon>
        <taxon>Bacillota</taxon>
        <taxon>Bacilli</taxon>
        <taxon>Lactobacillales</taxon>
        <taxon>Enterococcaceae</taxon>
        <taxon>Enterococcus</taxon>
    </lineage>
</organism>
<gene>
    <name evidence="3" type="ORF">EK398_20510</name>
    <name evidence="1" type="ORF">P7D43_11465</name>
    <name evidence="2" type="ORF">P7D79_11985</name>
</gene>
<dbReference type="AlphaFoldDB" id="A0A2N8PRQ5"/>
<evidence type="ECO:0000313" key="1">
    <source>
        <dbReference type="EMBL" id="MDT2402996.1"/>
    </source>
</evidence>
<dbReference type="Pfam" id="PF13376">
    <property type="entry name" value="OmdA"/>
    <property type="match status" value="1"/>
</dbReference>
<dbReference type="Proteomes" id="UP001260773">
    <property type="component" value="Unassembled WGS sequence"/>
</dbReference>
<evidence type="ECO:0000313" key="4">
    <source>
        <dbReference type="Proteomes" id="UP000288388"/>
    </source>
</evidence>
<dbReference type="EMBL" id="JARPWY010000031">
    <property type="protein sequence ID" value="MDT2514937.1"/>
    <property type="molecule type" value="Genomic_DNA"/>
</dbReference>
<sequence length="187" mass="21464">MENNLLFEKREDFRTWLTENATTSGGVWLIFGKTKQVKSLKAGEALEEALCFGWIDGVMKKVDEHSYLKYFATRRKNSKWSEKNKKIVDKLEQQGLMTDLGREKIAEAKQNGQWANATKPSAITDEQIAEVAALLKKNAEASKNFENMPPSVKKTYTRAYLDAKTEAGRTKRLAWMIDRLEKNLRPM</sequence>
<evidence type="ECO:0000313" key="3">
    <source>
        <dbReference type="EMBL" id="RVU92857.1"/>
    </source>
</evidence>
<name>A0A2N8PRQ5_ENTAV</name>
<dbReference type="EMBL" id="RYZS01000002">
    <property type="protein sequence ID" value="RVU92857.1"/>
    <property type="molecule type" value="Genomic_DNA"/>
</dbReference>
<reference evidence="1 6" key="2">
    <citation type="submission" date="2023-03" db="EMBL/GenBank/DDBJ databases">
        <authorList>
            <person name="Shen W."/>
            <person name="Cai J."/>
        </authorList>
    </citation>
    <scope>NUCLEOTIDE SEQUENCE</scope>
    <source>
        <strain evidence="1">P33-2</strain>
        <strain evidence="2 6">Y2</strain>
    </source>
</reference>